<reference evidence="2" key="1">
    <citation type="submission" date="2020-02" db="EMBL/GenBank/DDBJ databases">
        <authorList>
            <person name="Meier V. D."/>
        </authorList>
    </citation>
    <scope>NUCLEOTIDE SEQUENCE</scope>
    <source>
        <strain evidence="2">AVDCRST_MAG88</strain>
    </source>
</reference>
<dbReference type="InterPro" id="IPR006119">
    <property type="entry name" value="Resolv_N"/>
</dbReference>
<proteinExistence type="predicted"/>
<evidence type="ECO:0000259" key="1">
    <source>
        <dbReference type="PROSITE" id="PS51736"/>
    </source>
</evidence>
<dbReference type="EMBL" id="CADCWM010000944">
    <property type="protein sequence ID" value="CAA9585398.1"/>
    <property type="molecule type" value="Genomic_DNA"/>
</dbReference>
<protein>
    <recommendedName>
        <fullName evidence="1">Resolvase/invertase-type recombinase catalytic domain-containing protein</fullName>
    </recommendedName>
</protein>
<organism evidence="2">
    <name type="scientific">uncultured Thermomicrobiales bacterium</name>
    <dbReference type="NCBI Taxonomy" id="1645740"/>
    <lineage>
        <taxon>Bacteria</taxon>
        <taxon>Pseudomonadati</taxon>
        <taxon>Thermomicrobiota</taxon>
        <taxon>Thermomicrobia</taxon>
        <taxon>Thermomicrobiales</taxon>
        <taxon>environmental samples</taxon>
    </lineage>
</organism>
<sequence>MQSVEGIKGTMSEAELHILKQRMEQGRLSKARRGELA</sequence>
<dbReference type="GO" id="GO:0003677">
    <property type="term" value="F:DNA binding"/>
    <property type="evidence" value="ECO:0007669"/>
    <property type="project" value="InterPro"/>
</dbReference>
<feature type="domain" description="Resolvase/invertase-type recombinase catalytic" evidence="1">
    <location>
        <begin position="1"/>
        <end position="34"/>
    </location>
</feature>
<gene>
    <name evidence="2" type="ORF">AVDCRST_MAG88-3857</name>
</gene>
<dbReference type="AlphaFoldDB" id="A0A6J4VUJ6"/>
<dbReference type="GO" id="GO:0000150">
    <property type="term" value="F:DNA strand exchange activity"/>
    <property type="evidence" value="ECO:0007669"/>
    <property type="project" value="InterPro"/>
</dbReference>
<accession>A0A6J4VUJ6</accession>
<feature type="non-terminal residue" evidence="2">
    <location>
        <position position="37"/>
    </location>
</feature>
<dbReference type="PROSITE" id="PS51736">
    <property type="entry name" value="RECOMBINASES_3"/>
    <property type="match status" value="1"/>
</dbReference>
<evidence type="ECO:0000313" key="2">
    <source>
        <dbReference type="EMBL" id="CAA9585398.1"/>
    </source>
</evidence>
<name>A0A6J4VUJ6_9BACT</name>